<dbReference type="InterPro" id="IPR007485">
    <property type="entry name" value="LPS_assembly_LptE"/>
</dbReference>
<comment type="caution">
    <text evidence="1">The sequence shown here is derived from an EMBL/GenBank/DDBJ whole genome shotgun (WGS) entry which is preliminary data.</text>
</comment>
<dbReference type="GO" id="GO:0019867">
    <property type="term" value="C:outer membrane"/>
    <property type="evidence" value="ECO:0007669"/>
    <property type="project" value="InterPro"/>
</dbReference>
<dbReference type="Gene3D" id="3.30.160.150">
    <property type="entry name" value="Lipoprotein like domain"/>
    <property type="match status" value="1"/>
</dbReference>
<dbReference type="AlphaFoldDB" id="A0A8J6Y6I4"/>
<dbReference type="Pfam" id="PF04390">
    <property type="entry name" value="LptE"/>
    <property type="match status" value="1"/>
</dbReference>
<reference evidence="1 2" key="1">
    <citation type="submission" date="2020-08" db="EMBL/GenBank/DDBJ databases">
        <title>Acidobacteriota in marine sediments use diverse sulfur dissimilation pathways.</title>
        <authorList>
            <person name="Wasmund K."/>
        </authorList>
    </citation>
    <scope>NUCLEOTIDE SEQUENCE [LARGE SCALE GENOMIC DNA]</scope>
    <source>
        <strain evidence="1">MAG AM4</strain>
    </source>
</reference>
<evidence type="ECO:0000313" key="1">
    <source>
        <dbReference type="EMBL" id="MBD3866746.1"/>
    </source>
</evidence>
<organism evidence="1 2">
    <name type="scientific">Candidatus Polarisedimenticola svalbardensis</name>
    <dbReference type="NCBI Taxonomy" id="2886004"/>
    <lineage>
        <taxon>Bacteria</taxon>
        <taxon>Pseudomonadati</taxon>
        <taxon>Acidobacteriota</taxon>
        <taxon>Candidatus Polarisedimenticolia</taxon>
        <taxon>Candidatus Polarisedimenticolales</taxon>
        <taxon>Candidatus Polarisedimenticolaceae</taxon>
        <taxon>Candidatus Polarisedimenticola</taxon>
    </lineage>
</organism>
<gene>
    <name evidence="1" type="ORF">IFK94_01355</name>
</gene>
<sequence>MNRGFLSSILATMILSLAGCGYALVGKGSVLPDHIQSVAINAFENRTTRPEIEQRVTEEVAREFSQRGRYRIVSDPKKADAVLDGAIQSLSTRPVQFSSAGRATRVETVVTLQATLRETATDEILWSQSRLMFRQQYDVQEEGEFFDESTLALDDIARGAAGTLVSSILEGF</sequence>
<dbReference type="EMBL" id="JACXWD010000002">
    <property type="protein sequence ID" value="MBD3866746.1"/>
    <property type="molecule type" value="Genomic_DNA"/>
</dbReference>
<evidence type="ECO:0000313" key="2">
    <source>
        <dbReference type="Proteomes" id="UP000648239"/>
    </source>
</evidence>
<name>A0A8J6Y6I4_9BACT</name>
<protein>
    <submittedName>
        <fullName evidence="1">LptE family protein</fullName>
    </submittedName>
</protein>
<accession>A0A8J6Y6I4</accession>
<dbReference type="PROSITE" id="PS51257">
    <property type="entry name" value="PROKAR_LIPOPROTEIN"/>
    <property type="match status" value="1"/>
</dbReference>
<dbReference type="Proteomes" id="UP000648239">
    <property type="component" value="Unassembled WGS sequence"/>
</dbReference>
<dbReference type="GO" id="GO:0043165">
    <property type="term" value="P:Gram-negative-bacterium-type cell outer membrane assembly"/>
    <property type="evidence" value="ECO:0007669"/>
    <property type="project" value="InterPro"/>
</dbReference>
<proteinExistence type="predicted"/>